<evidence type="ECO:0000313" key="1">
    <source>
        <dbReference type="EMBL" id="CAE4575605.1"/>
    </source>
</evidence>
<accession>A0A7S4QAF8</accession>
<name>A0A7S4QAF8_9DINO</name>
<gene>
    <name evidence="1" type="ORF">AMON00008_LOCUS15225</name>
</gene>
<organism evidence="1">
    <name type="scientific">Alexandrium monilatum</name>
    <dbReference type="NCBI Taxonomy" id="311494"/>
    <lineage>
        <taxon>Eukaryota</taxon>
        <taxon>Sar</taxon>
        <taxon>Alveolata</taxon>
        <taxon>Dinophyceae</taxon>
        <taxon>Gonyaulacales</taxon>
        <taxon>Pyrocystaceae</taxon>
        <taxon>Alexandrium</taxon>
    </lineage>
</organism>
<dbReference type="AlphaFoldDB" id="A0A7S4QAF8"/>
<proteinExistence type="predicted"/>
<protein>
    <submittedName>
        <fullName evidence="1">Uncharacterized protein</fullName>
    </submittedName>
</protein>
<reference evidence="1" key="1">
    <citation type="submission" date="2021-01" db="EMBL/GenBank/DDBJ databases">
        <authorList>
            <person name="Corre E."/>
            <person name="Pelletier E."/>
            <person name="Niang G."/>
            <person name="Scheremetjew M."/>
            <person name="Finn R."/>
            <person name="Kale V."/>
            <person name="Holt S."/>
            <person name="Cochrane G."/>
            <person name="Meng A."/>
            <person name="Brown T."/>
            <person name="Cohen L."/>
        </authorList>
    </citation>
    <scope>NUCLEOTIDE SEQUENCE</scope>
    <source>
        <strain evidence="1">CCMP3105</strain>
    </source>
</reference>
<sequence>MATTVAPALRAGVVAAAGVLAEGAISEGLQGMYLEVSQCRPLFLPDGPWRRRPLLHFNACCSVGLLSYVVRCGHAVYGNVGCLLGLPVRKVACWILRGGTGSLAADRSCWCGGGGRRPRRGHHQRRPTVVARRGVAMPALLFPAG</sequence>
<dbReference type="EMBL" id="HBNR01022803">
    <property type="protein sequence ID" value="CAE4575605.1"/>
    <property type="molecule type" value="Transcribed_RNA"/>
</dbReference>